<evidence type="ECO:0000313" key="2">
    <source>
        <dbReference type="EMBL" id="KAH9583810.1"/>
    </source>
</evidence>
<dbReference type="GO" id="GO:0006397">
    <property type="term" value="P:mRNA processing"/>
    <property type="evidence" value="ECO:0007669"/>
    <property type="project" value="InterPro"/>
</dbReference>
<dbReference type="InterPro" id="IPR021726">
    <property type="entry name" value="THO_THOC2_N"/>
</dbReference>
<dbReference type="GeneID" id="24595283"/>
<organism evidence="2 3">
    <name type="scientific">Schistosoma haematobium</name>
    <name type="common">Blood fluke</name>
    <dbReference type="NCBI Taxonomy" id="6185"/>
    <lineage>
        <taxon>Eukaryota</taxon>
        <taxon>Metazoa</taxon>
        <taxon>Spiralia</taxon>
        <taxon>Lophotrochozoa</taxon>
        <taxon>Platyhelminthes</taxon>
        <taxon>Trematoda</taxon>
        <taxon>Digenea</taxon>
        <taxon>Strigeidida</taxon>
        <taxon>Schistosomatoidea</taxon>
        <taxon>Schistosomatidae</taxon>
        <taxon>Schistosoma</taxon>
    </lineage>
</organism>
<feature type="domain" description="THO complex subunitTHOC2 N-terminal" evidence="1">
    <location>
        <begin position="23"/>
        <end position="68"/>
    </location>
</feature>
<keyword evidence="3" id="KW-1185">Reference proteome</keyword>
<evidence type="ECO:0000313" key="3">
    <source>
        <dbReference type="Proteomes" id="UP000471633"/>
    </source>
</evidence>
<name>A0A922IQL7_SCHHA</name>
<dbReference type="Pfam" id="PF11732">
    <property type="entry name" value="Thoc2"/>
    <property type="match status" value="1"/>
</dbReference>
<dbReference type="EMBL" id="AMPZ03000005">
    <property type="protein sequence ID" value="KAH9583810.1"/>
    <property type="molecule type" value="Genomic_DNA"/>
</dbReference>
<dbReference type="AlphaFoldDB" id="A0A922IQL7"/>
<dbReference type="InterPro" id="IPR040007">
    <property type="entry name" value="Tho2"/>
</dbReference>
<reference evidence="2" key="2">
    <citation type="journal article" date="2019" name="Gigascience">
        <title>High-quality Schistosoma haematobium genome achieved by single-molecule and long-range sequencing.</title>
        <authorList>
            <person name="Stroehlein A.J."/>
            <person name="Korhonen P.K."/>
            <person name="Chong T.M."/>
            <person name="Lim Y.L."/>
            <person name="Chan K.G."/>
            <person name="Webster B."/>
            <person name="Rollinson D."/>
            <person name="Brindley P.J."/>
            <person name="Gasser R.B."/>
            <person name="Young N.D."/>
        </authorList>
    </citation>
    <scope>NUCLEOTIDE SEQUENCE</scope>
</reference>
<dbReference type="Proteomes" id="UP000471633">
    <property type="component" value="Unassembled WGS sequence"/>
</dbReference>
<dbReference type="GO" id="GO:0000445">
    <property type="term" value="C:THO complex part of transcription export complex"/>
    <property type="evidence" value="ECO:0007669"/>
    <property type="project" value="TreeGrafter"/>
</dbReference>
<proteinExistence type="predicted"/>
<protein>
    <submittedName>
        <fullName evidence="2">THO complex subunit 2, variant 2</fullName>
    </submittedName>
</protein>
<dbReference type="CTD" id="24595283"/>
<dbReference type="RefSeq" id="XP_051067033.1">
    <property type="nucleotide sequence ID" value="XM_051216443.1"/>
</dbReference>
<dbReference type="GO" id="GO:0006406">
    <property type="term" value="P:mRNA export from nucleus"/>
    <property type="evidence" value="ECO:0007669"/>
    <property type="project" value="InterPro"/>
</dbReference>
<reference evidence="2" key="3">
    <citation type="submission" date="2021-06" db="EMBL/GenBank/DDBJ databases">
        <title>Chromosome-level genome assembly for S. haematobium.</title>
        <authorList>
            <person name="Stroehlein A.J."/>
        </authorList>
    </citation>
    <scope>NUCLEOTIDE SEQUENCE</scope>
</reference>
<dbReference type="PANTHER" id="PTHR21597:SF0">
    <property type="entry name" value="THO COMPLEX SUBUNIT 2"/>
    <property type="match status" value="1"/>
</dbReference>
<reference evidence="2" key="4">
    <citation type="journal article" date="2022" name="PLoS Pathog.">
        <title>Chromosome-level genome of Schistosoma haematobium underpins genome-wide explorations of molecular variation.</title>
        <authorList>
            <person name="Stroehlein A.J."/>
            <person name="Korhonen P.K."/>
            <person name="Lee V.V."/>
            <person name="Ralph S.A."/>
            <person name="Mentink-Kane M."/>
            <person name="You H."/>
            <person name="McManus D.P."/>
            <person name="Tchuente L.T."/>
            <person name="Stothard J.R."/>
            <person name="Kaur P."/>
            <person name="Dudchenko O."/>
            <person name="Aiden E.L."/>
            <person name="Yang B."/>
            <person name="Yang H."/>
            <person name="Emery A.M."/>
            <person name="Webster B.L."/>
            <person name="Brindley P.J."/>
            <person name="Rollinson D."/>
            <person name="Chang B.C.H."/>
            <person name="Gasser R.B."/>
            <person name="Young N.D."/>
        </authorList>
    </citation>
    <scope>NUCLEOTIDE SEQUENCE</scope>
</reference>
<reference evidence="2" key="1">
    <citation type="journal article" date="2012" name="Nat. Genet.">
        <title>Whole-genome sequence of Schistosoma haematobium.</title>
        <authorList>
            <person name="Young N.D."/>
            <person name="Jex A.R."/>
            <person name="Li B."/>
            <person name="Liu S."/>
            <person name="Yang L."/>
            <person name="Xiong Z."/>
            <person name="Li Y."/>
            <person name="Cantacessi C."/>
            <person name="Hall R.S."/>
            <person name="Xu X."/>
            <person name="Chen F."/>
            <person name="Wu X."/>
            <person name="Zerlotini A."/>
            <person name="Oliveira G."/>
            <person name="Hofmann A."/>
            <person name="Zhang G."/>
            <person name="Fang X."/>
            <person name="Kang Y."/>
            <person name="Campbell B.E."/>
            <person name="Loukas A."/>
            <person name="Ranganathan S."/>
            <person name="Rollinson D."/>
            <person name="Rinaldi G."/>
            <person name="Brindley P.J."/>
            <person name="Yang H."/>
            <person name="Wang J."/>
            <person name="Wang J."/>
            <person name="Gasser R.B."/>
        </authorList>
    </citation>
    <scope>NUCLEOTIDE SEQUENCE</scope>
</reference>
<gene>
    <name evidence="2" type="primary">THOC2_1</name>
    <name evidence="2" type="ORF">MS3_00008099</name>
</gene>
<comment type="caution">
    <text evidence="2">The sequence shown here is derived from an EMBL/GenBank/DDBJ whole genome shotgun (WGS) entry which is preliminary data.</text>
</comment>
<dbReference type="PANTHER" id="PTHR21597">
    <property type="entry name" value="THO2 PROTEIN"/>
    <property type="match status" value="1"/>
</dbReference>
<evidence type="ECO:0000259" key="1">
    <source>
        <dbReference type="Pfam" id="PF11732"/>
    </source>
</evidence>
<sequence>MCYAKAIMKRLSKENVKPMGRHLGKLSHSNPGLLFDHVLHTVQLFTNLINPVVEALKYVSSLGYDMLTSLSLFTGLLCRKYQFDLAGLLQYVLNQLKVGKSYDLAILREILHRMSGIDISEEMTEEQLESMSGGELLLQEGGYYAQIRNTRRNAGRLKDALVEHNLIMPFIFLMAQQRDAIIFLDDPERHCKLAGRLYDQVS</sequence>
<dbReference type="GO" id="GO:0003729">
    <property type="term" value="F:mRNA binding"/>
    <property type="evidence" value="ECO:0007669"/>
    <property type="project" value="TreeGrafter"/>
</dbReference>
<accession>A0A922IQL7</accession>